<name>A0A0A7LCD2_9ARCH</name>
<reference evidence="1 2" key="1">
    <citation type="journal article" date="2014" name="Appl. Environ. Microbiol.">
        <title>Comparative Genome Analysis of 'Candidatus Methanoplasma termitum' Indicates a New Mode of Energy Metabolism in the Seventh Order of Methanogens.</title>
        <authorList>
            <person name="Lang K."/>
            <person name="Schuldes J."/>
            <person name="Klingl A."/>
            <person name="Poehlein A."/>
            <person name="Daniel R."/>
            <person name="Brune A."/>
        </authorList>
    </citation>
    <scope>NUCLEOTIDE SEQUENCE [LARGE SCALE GENOMIC DNA]</scope>
    <source>
        <strain evidence="2">Mpt1</strain>
    </source>
</reference>
<dbReference type="HOGENOM" id="CLU_1011688_0_0_2"/>
<dbReference type="KEGG" id="mear:Mpt1_c07450"/>
<gene>
    <name evidence="1" type="ORF">Mpt1_c07450</name>
</gene>
<dbReference type="AlphaFoldDB" id="A0A0A7LCD2"/>
<evidence type="ECO:0000313" key="2">
    <source>
        <dbReference type="Proteomes" id="UP000030787"/>
    </source>
</evidence>
<dbReference type="STRING" id="1577791.Mpt1_c07450"/>
<dbReference type="Proteomes" id="UP000030787">
    <property type="component" value="Chromosome"/>
</dbReference>
<organism evidence="1 2">
    <name type="scientific">Candidatus Methanoplasma termitum</name>
    <dbReference type="NCBI Taxonomy" id="1577791"/>
    <lineage>
        <taxon>Archaea</taxon>
        <taxon>Methanobacteriati</taxon>
        <taxon>Thermoplasmatota</taxon>
        <taxon>Thermoplasmata</taxon>
        <taxon>Methanomassiliicoccales</taxon>
        <taxon>Methanomassiliicoccaceae</taxon>
        <taxon>Candidatus Methanoplasma</taxon>
    </lineage>
</organism>
<keyword evidence="2" id="KW-1185">Reference proteome</keyword>
<proteinExistence type="predicted"/>
<dbReference type="EMBL" id="CP010070">
    <property type="protein sequence ID" value="AIZ56628.1"/>
    <property type="molecule type" value="Genomic_DNA"/>
</dbReference>
<accession>A0A0A7LCD2</accession>
<sequence>MAANTTIKEKVQIIALEILAEHQEGVRYSELRREILEKDSSLSQNTVGHLIRKLPDDLPDEVYKPDRGLFRLTKFKEDTDGQETQQGIKNTIKKIDEESFYKPFAEYLTEDLEECTKAIPLGGNIFQDKWGTPDVIGVRKSRESAVIKFPTEIVVAEIKTDSNGLITAFGQACAYSIFSHKAYIVVPNDSREEDVSRLDTLCMHFGLGLILFNCHSPEDPDFQIRVRAIKHDPDMFWVNKNLKIIEDKLF</sequence>
<protein>
    <submittedName>
        <fullName evidence="1">Uncharacterized protein</fullName>
    </submittedName>
</protein>
<evidence type="ECO:0000313" key="1">
    <source>
        <dbReference type="EMBL" id="AIZ56628.1"/>
    </source>
</evidence>